<dbReference type="Gene3D" id="2.60.120.480">
    <property type="entry name" value="Ureidoglycolate hydrolase"/>
    <property type="match status" value="1"/>
</dbReference>
<dbReference type="AlphaFoldDB" id="A0A6S6UC19"/>
<dbReference type="InterPro" id="IPR047233">
    <property type="entry name" value="UAH_cupin"/>
</dbReference>
<dbReference type="InterPro" id="IPR007247">
    <property type="entry name" value="Ureidogly_lyase"/>
</dbReference>
<keyword evidence="2" id="KW-0659">Purine metabolism</keyword>
<dbReference type="Pfam" id="PF04115">
    <property type="entry name" value="Ureidogly_lyase"/>
    <property type="match status" value="1"/>
</dbReference>
<dbReference type="NCBIfam" id="NF009932">
    <property type="entry name" value="PRK13395.1"/>
    <property type="match status" value="1"/>
</dbReference>
<protein>
    <submittedName>
        <fullName evidence="5">Ureidoglycolate hydrolase (EC)</fullName>
        <ecNumber evidence="5">3.5.3.19</ecNumber>
    </submittedName>
</protein>
<evidence type="ECO:0000256" key="4">
    <source>
        <dbReference type="ARBA" id="ARBA00047684"/>
    </source>
</evidence>
<dbReference type="SUPFAM" id="SSF51182">
    <property type="entry name" value="RmlC-like cupins"/>
    <property type="match status" value="1"/>
</dbReference>
<dbReference type="InterPro" id="IPR024060">
    <property type="entry name" value="Ureidoglycolate_lyase_dom_sf"/>
</dbReference>
<evidence type="ECO:0000256" key="3">
    <source>
        <dbReference type="ARBA" id="ARBA00023239"/>
    </source>
</evidence>
<keyword evidence="3" id="KW-0456">Lyase</keyword>
<name>A0A6S6UC19_9GAMM</name>
<gene>
    <name evidence="5" type="ORF">HELGO_WM27179</name>
</gene>
<dbReference type="EC" id="3.5.3.19" evidence="5"/>
<dbReference type="EMBL" id="CACVAT010000638">
    <property type="protein sequence ID" value="CAA6830846.1"/>
    <property type="molecule type" value="Genomic_DNA"/>
</dbReference>
<dbReference type="InterPro" id="IPR011051">
    <property type="entry name" value="RmlC_Cupin_sf"/>
</dbReference>
<evidence type="ECO:0000313" key="5">
    <source>
        <dbReference type="EMBL" id="CAA6830846.1"/>
    </source>
</evidence>
<dbReference type="GO" id="GO:0006144">
    <property type="term" value="P:purine nucleobase metabolic process"/>
    <property type="evidence" value="ECO:0007669"/>
    <property type="project" value="UniProtKB-KW"/>
</dbReference>
<comment type="catalytic activity">
    <reaction evidence="4">
        <text>(S)-ureidoglycolate = urea + glyoxylate</text>
        <dbReference type="Rhea" id="RHEA:11304"/>
        <dbReference type="ChEBI" id="CHEBI:16199"/>
        <dbReference type="ChEBI" id="CHEBI:36655"/>
        <dbReference type="ChEBI" id="CHEBI:57296"/>
        <dbReference type="EC" id="4.3.2.3"/>
    </reaction>
</comment>
<dbReference type="GO" id="GO:0050385">
    <property type="term" value="F:ureidoglycolate lyase activity"/>
    <property type="evidence" value="ECO:0007669"/>
    <property type="project" value="UniProtKB-EC"/>
</dbReference>
<accession>A0A6S6UC19</accession>
<reference evidence="5" key="1">
    <citation type="submission" date="2020-01" db="EMBL/GenBank/DDBJ databases">
        <authorList>
            <person name="Meier V. D."/>
            <person name="Meier V D."/>
        </authorList>
    </citation>
    <scope>NUCLEOTIDE SEQUENCE</scope>
    <source>
        <strain evidence="5">HLG_WM_MAG_09</strain>
    </source>
</reference>
<organism evidence="5">
    <name type="scientific">uncultured Thiotrichaceae bacterium</name>
    <dbReference type="NCBI Taxonomy" id="298394"/>
    <lineage>
        <taxon>Bacteria</taxon>
        <taxon>Pseudomonadati</taxon>
        <taxon>Pseudomonadota</taxon>
        <taxon>Gammaproteobacteria</taxon>
        <taxon>Thiotrichales</taxon>
        <taxon>Thiotrichaceae</taxon>
        <taxon>environmental samples</taxon>
    </lineage>
</organism>
<dbReference type="GO" id="GO:0000256">
    <property type="term" value="P:allantoin catabolic process"/>
    <property type="evidence" value="ECO:0007669"/>
    <property type="project" value="InterPro"/>
</dbReference>
<dbReference type="CDD" id="cd20298">
    <property type="entry name" value="cupin_UAH"/>
    <property type="match status" value="1"/>
</dbReference>
<dbReference type="PANTHER" id="PTHR21221:SF1">
    <property type="entry name" value="UREIDOGLYCOLATE LYASE"/>
    <property type="match status" value="1"/>
</dbReference>
<dbReference type="GO" id="GO:0004848">
    <property type="term" value="F:ureidoglycolate hydrolase activity"/>
    <property type="evidence" value="ECO:0007669"/>
    <property type="project" value="InterPro"/>
</dbReference>
<evidence type="ECO:0000256" key="2">
    <source>
        <dbReference type="ARBA" id="ARBA00022631"/>
    </source>
</evidence>
<comment type="subunit">
    <text evidence="1">Homodimer.</text>
</comment>
<dbReference type="PIRSF" id="PIRSF017306">
    <property type="entry name" value="Ureidogly_hydro"/>
    <property type="match status" value="1"/>
</dbReference>
<evidence type="ECO:0000256" key="1">
    <source>
        <dbReference type="ARBA" id="ARBA00011738"/>
    </source>
</evidence>
<dbReference type="PANTHER" id="PTHR21221">
    <property type="entry name" value="UREIDOGLYCOLATE HYDROLASE"/>
    <property type="match status" value="1"/>
</dbReference>
<proteinExistence type="predicted"/>
<keyword evidence="5" id="KW-0378">Hydrolase</keyword>
<sequence length="168" mass="18558">MQQQMIKLESLSSEAFAPFGDVVEIEGAQHFPINRGTVERYHDVATIDTSTQDGHTLISIVCCNELATLPYTLPFMEQHPLGSQSFIPMDNTPIVVAVAEAGEPPTPDNIHAFISNGQQGINYHKGVWHMPMLFLNADQRMICIDRGGAGDNCVEHHFPGYEIVLHTS</sequence>